<gene>
    <name evidence="1" type="ORF">OS242_04355</name>
</gene>
<dbReference type="EMBL" id="JAPMLT010000002">
    <property type="protein sequence ID" value="MCX7569182.1"/>
    <property type="molecule type" value="Genomic_DNA"/>
</dbReference>
<name>A0ABT3X089_9BACL</name>
<keyword evidence="2" id="KW-1185">Reference proteome</keyword>
<organism evidence="1 2">
    <name type="scientific">Tumebacillus lacus</name>
    <dbReference type="NCBI Taxonomy" id="2995335"/>
    <lineage>
        <taxon>Bacteria</taxon>
        <taxon>Bacillati</taxon>
        <taxon>Bacillota</taxon>
        <taxon>Bacilli</taxon>
        <taxon>Bacillales</taxon>
        <taxon>Alicyclobacillaceae</taxon>
        <taxon>Tumebacillus</taxon>
    </lineage>
</organism>
<sequence>MADVDAKIEQDYKVGEGPKALSEKYGVPVNTNTPKKGIHANPCIPFVLLQAEASSDRFEHI</sequence>
<reference evidence="1 2" key="1">
    <citation type="submission" date="2022-11" db="EMBL/GenBank/DDBJ databases">
        <title>Study of microbial diversity in lake waters.</title>
        <authorList>
            <person name="Zhang J."/>
        </authorList>
    </citation>
    <scope>NUCLEOTIDE SEQUENCE [LARGE SCALE GENOMIC DNA]</scope>
    <source>
        <strain evidence="1 2">DT12</strain>
    </source>
</reference>
<protein>
    <submittedName>
        <fullName evidence="1">Uncharacterized protein</fullName>
    </submittedName>
</protein>
<evidence type="ECO:0000313" key="1">
    <source>
        <dbReference type="EMBL" id="MCX7569182.1"/>
    </source>
</evidence>
<dbReference type="Proteomes" id="UP001208017">
    <property type="component" value="Unassembled WGS sequence"/>
</dbReference>
<accession>A0ABT3X089</accession>
<evidence type="ECO:0000313" key="2">
    <source>
        <dbReference type="Proteomes" id="UP001208017"/>
    </source>
</evidence>
<proteinExistence type="predicted"/>
<comment type="caution">
    <text evidence="1">The sequence shown here is derived from an EMBL/GenBank/DDBJ whole genome shotgun (WGS) entry which is preliminary data.</text>
</comment>
<dbReference type="RefSeq" id="WP_267150435.1">
    <property type="nucleotide sequence ID" value="NZ_JAPMLT010000002.1"/>
</dbReference>